<gene>
    <name evidence="4" type="ORF">CRM94_29150</name>
</gene>
<organism evidence="4 5">
    <name type="scientific">Burkholderia gladioli</name>
    <name type="common">Pseudomonas marginata</name>
    <name type="synonym">Phytomonas marginata</name>
    <dbReference type="NCBI Taxonomy" id="28095"/>
    <lineage>
        <taxon>Bacteria</taxon>
        <taxon>Pseudomonadati</taxon>
        <taxon>Pseudomonadota</taxon>
        <taxon>Betaproteobacteria</taxon>
        <taxon>Burkholderiales</taxon>
        <taxon>Burkholderiaceae</taxon>
        <taxon>Burkholderia</taxon>
    </lineage>
</organism>
<feature type="domain" description="MmgE/PrpD C-terminal" evidence="3">
    <location>
        <begin position="279"/>
        <end position="408"/>
    </location>
</feature>
<name>A0A2A7S479_BURGA</name>
<evidence type="ECO:0000259" key="3">
    <source>
        <dbReference type="Pfam" id="PF19305"/>
    </source>
</evidence>
<dbReference type="Pfam" id="PF03972">
    <property type="entry name" value="MmgE_PrpD_N"/>
    <property type="match status" value="1"/>
</dbReference>
<evidence type="ECO:0000256" key="1">
    <source>
        <dbReference type="ARBA" id="ARBA00006174"/>
    </source>
</evidence>
<dbReference type="SUPFAM" id="SSF103378">
    <property type="entry name" value="2-methylcitrate dehydratase PrpD"/>
    <property type="match status" value="1"/>
</dbReference>
<feature type="domain" description="MmgE/PrpD N-terminal" evidence="2">
    <location>
        <begin position="23"/>
        <end position="252"/>
    </location>
</feature>
<dbReference type="InterPro" id="IPR005656">
    <property type="entry name" value="MmgE_PrpD"/>
</dbReference>
<evidence type="ECO:0000313" key="5">
    <source>
        <dbReference type="Proteomes" id="UP000220629"/>
    </source>
</evidence>
<accession>A0A2A7S479</accession>
<evidence type="ECO:0000313" key="4">
    <source>
        <dbReference type="EMBL" id="PEH38457.1"/>
    </source>
</evidence>
<comment type="similarity">
    <text evidence="1">Belongs to the PrpD family.</text>
</comment>
<evidence type="ECO:0000259" key="2">
    <source>
        <dbReference type="Pfam" id="PF03972"/>
    </source>
</evidence>
<dbReference type="Gene3D" id="3.30.1330.120">
    <property type="entry name" value="2-methylcitrate dehydratase PrpD"/>
    <property type="match status" value="1"/>
</dbReference>
<dbReference type="AlphaFoldDB" id="A0A2A7S479"/>
<sequence length="457" mass="46846">MSQSTHPGSSPGTFTRALAEAIVRAEPLRDPAAIAAARDGLLDFLAAAFAGADDAGYRKLLAALPADTPGDGGVAVIGRAVGASPQQAALLNGYAGHALDYDDVHSSVRGHPGTVLLPALLALAQQRRASALALLEAYVIGVETMARLGLALGSRHYELGFHNTATLGTLGAAAATARLLGLDAATVETALGIAATQSAGLRLQFGSEIKPLHAGLAARAGLFASELAAAGLAGAPAALDGPGGFLAVYGAGAAQPERLLEGWGAPWQIVSPGLYFKPWPCCTATHYAVLAALALRERHAPAPADIASVRITFPPAGDTPLLSRLPATGLEARFSVEYAVAAALSDGPPGVAVFADVPVREDLIALAARIERGHDHDAPRASTDPATRFSTVEIRLADGGTLRERADRLVSAADLPDKFADATAHRAVLAEVPALVASMRDEQDLARLLSTFDRLAS</sequence>
<dbReference type="Pfam" id="PF19305">
    <property type="entry name" value="MmgE_PrpD_C"/>
    <property type="match status" value="1"/>
</dbReference>
<proteinExistence type="inferred from homology"/>
<dbReference type="RefSeq" id="WP_096748893.1">
    <property type="nucleotide sequence ID" value="NZ_CADEPO010000002.1"/>
</dbReference>
<dbReference type="InterPro" id="IPR042183">
    <property type="entry name" value="MmgE/PrpD_sf_1"/>
</dbReference>
<reference evidence="5" key="1">
    <citation type="submission" date="2017-09" db="EMBL/GenBank/DDBJ databases">
        <title>FDA dAtabase for Regulatory Grade micrObial Sequences (FDA-ARGOS): Supporting development and validation of Infectious Disease Dx tests.</title>
        <authorList>
            <person name="Minogue T."/>
            <person name="Wolcott M."/>
            <person name="Wasieloski L."/>
            <person name="Aguilar W."/>
            <person name="Moore D."/>
            <person name="Tallon L."/>
            <person name="Sadzewicz L."/>
            <person name="Ott S."/>
            <person name="Zhao X."/>
            <person name="Nagaraj S."/>
            <person name="Vavikolanu K."/>
            <person name="Aluvathingal J."/>
            <person name="Nadendla S."/>
            <person name="Sichtig H."/>
        </authorList>
    </citation>
    <scope>NUCLEOTIDE SEQUENCE [LARGE SCALE GENOMIC DNA]</scope>
    <source>
        <strain evidence="5">FDAARGOS_390</strain>
    </source>
</reference>
<dbReference type="Gene3D" id="1.10.4100.10">
    <property type="entry name" value="2-methylcitrate dehydratase PrpD"/>
    <property type="match status" value="1"/>
</dbReference>
<dbReference type="GO" id="GO:0016829">
    <property type="term" value="F:lyase activity"/>
    <property type="evidence" value="ECO:0007669"/>
    <property type="project" value="InterPro"/>
</dbReference>
<protein>
    <submittedName>
        <fullName evidence="4">MmgE/PrpD family protein</fullName>
    </submittedName>
</protein>
<dbReference type="EMBL" id="PDDY01000004">
    <property type="protein sequence ID" value="PEH38457.1"/>
    <property type="molecule type" value="Genomic_DNA"/>
</dbReference>
<dbReference type="InterPro" id="IPR045337">
    <property type="entry name" value="MmgE_PrpD_C"/>
</dbReference>
<dbReference type="InterPro" id="IPR042188">
    <property type="entry name" value="MmgE/PrpD_sf_2"/>
</dbReference>
<comment type="caution">
    <text evidence="4">The sequence shown here is derived from an EMBL/GenBank/DDBJ whole genome shotgun (WGS) entry which is preliminary data.</text>
</comment>
<dbReference type="InterPro" id="IPR045336">
    <property type="entry name" value="MmgE_PrpD_N"/>
</dbReference>
<dbReference type="Proteomes" id="UP000220629">
    <property type="component" value="Unassembled WGS sequence"/>
</dbReference>
<dbReference type="PANTHER" id="PTHR16943">
    <property type="entry name" value="2-METHYLCITRATE DEHYDRATASE-RELATED"/>
    <property type="match status" value="1"/>
</dbReference>
<dbReference type="InterPro" id="IPR036148">
    <property type="entry name" value="MmgE/PrpD_sf"/>
</dbReference>
<dbReference type="PANTHER" id="PTHR16943:SF8">
    <property type="entry name" value="2-METHYLCITRATE DEHYDRATASE"/>
    <property type="match status" value="1"/>
</dbReference>